<proteinExistence type="predicted"/>
<dbReference type="EMBL" id="JAUEPT010000119">
    <property type="protein sequence ID" value="KAK0431251.1"/>
    <property type="molecule type" value="Genomic_DNA"/>
</dbReference>
<organism evidence="1 2">
    <name type="scientific">Armillaria borealis</name>
    <dbReference type="NCBI Taxonomy" id="47425"/>
    <lineage>
        <taxon>Eukaryota</taxon>
        <taxon>Fungi</taxon>
        <taxon>Dikarya</taxon>
        <taxon>Basidiomycota</taxon>
        <taxon>Agaricomycotina</taxon>
        <taxon>Agaricomycetes</taxon>
        <taxon>Agaricomycetidae</taxon>
        <taxon>Agaricales</taxon>
        <taxon>Marasmiineae</taxon>
        <taxon>Physalacriaceae</taxon>
        <taxon>Armillaria</taxon>
    </lineage>
</organism>
<reference evidence="1" key="1">
    <citation type="submission" date="2023-06" db="EMBL/GenBank/DDBJ databases">
        <authorList>
            <consortium name="Lawrence Berkeley National Laboratory"/>
            <person name="Ahrendt S."/>
            <person name="Sahu N."/>
            <person name="Indic B."/>
            <person name="Wong-Bajracharya J."/>
            <person name="Merenyi Z."/>
            <person name="Ke H.-M."/>
            <person name="Monk M."/>
            <person name="Kocsube S."/>
            <person name="Drula E."/>
            <person name="Lipzen A."/>
            <person name="Balint B."/>
            <person name="Henrissat B."/>
            <person name="Andreopoulos B."/>
            <person name="Martin F.M."/>
            <person name="Harder C.B."/>
            <person name="Rigling D."/>
            <person name="Ford K.L."/>
            <person name="Foster G.D."/>
            <person name="Pangilinan J."/>
            <person name="Papanicolaou A."/>
            <person name="Barry K."/>
            <person name="LaButti K."/>
            <person name="Viragh M."/>
            <person name="Koriabine M."/>
            <person name="Yan M."/>
            <person name="Riley R."/>
            <person name="Champramary S."/>
            <person name="Plett K.L."/>
            <person name="Tsai I.J."/>
            <person name="Slot J."/>
            <person name="Sipos G."/>
            <person name="Plett J."/>
            <person name="Nagy L.G."/>
            <person name="Grigoriev I.V."/>
        </authorList>
    </citation>
    <scope>NUCLEOTIDE SEQUENCE</scope>
    <source>
        <strain evidence="1">FPL87.14</strain>
    </source>
</reference>
<protein>
    <submittedName>
        <fullName evidence="1">Uncharacterized protein</fullName>
    </submittedName>
</protein>
<name>A0AA39MDW9_9AGAR</name>
<accession>A0AA39MDW9</accession>
<comment type="caution">
    <text evidence="1">The sequence shown here is derived from an EMBL/GenBank/DDBJ whole genome shotgun (WGS) entry which is preliminary data.</text>
</comment>
<dbReference type="Proteomes" id="UP001175226">
    <property type="component" value="Unassembled WGS sequence"/>
</dbReference>
<dbReference type="AlphaFoldDB" id="A0AA39MDW9"/>
<evidence type="ECO:0000313" key="1">
    <source>
        <dbReference type="EMBL" id="KAK0431251.1"/>
    </source>
</evidence>
<gene>
    <name evidence="1" type="ORF">EV421DRAFT_1854639</name>
</gene>
<evidence type="ECO:0000313" key="2">
    <source>
        <dbReference type="Proteomes" id="UP001175226"/>
    </source>
</evidence>
<keyword evidence="2" id="KW-1185">Reference proteome</keyword>
<sequence length="72" mass="7946">MFGFLQDGLVGALCSYILAPASGMGHIQDPYRGEISPTKAAWPRSSIEIVFSFDIPDVWRAMYKSLSSFTIT</sequence>